<keyword evidence="7" id="KW-1185">Reference proteome</keyword>
<dbReference type="InterPro" id="IPR014710">
    <property type="entry name" value="RmlC-like_jellyroll"/>
</dbReference>
<keyword evidence="1" id="KW-0805">Transcription regulation</keyword>
<dbReference type="PROSITE" id="PS50042">
    <property type="entry name" value="CNMP_BINDING_3"/>
    <property type="match status" value="1"/>
</dbReference>
<evidence type="ECO:0000313" key="6">
    <source>
        <dbReference type="EMBL" id="MDQ7246289.1"/>
    </source>
</evidence>
<dbReference type="RefSeq" id="WP_379953667.1">
    <property type="nucleotide sequence ID" value="NZ_JAUYVI010000001.1"/>
</dbReference>
<accession>A0ABU0YF22</accession>
<dbReference type="SMART" id="SM00100">
    <property type="entry name" value="cNMP"/>
    <property type="match status" value="1"/>
</dbReference>
<organism evidence="6 7">
    <name type="scientific">Dongia sedimenti</name>
    <dbReference type="NCBI Taxonomy" id="3064282"/>
    <lineage>
        <taxon>Bacteria</taxon>
        <taxon>Pseudomonadati</taxon>
        <taxon>Pseudomonadota</taxon>
        <taxon>Alphaproteobacteria</taxon>
        <taxon>Rhodospirillales</taxon>
        <taxon>Dongiaceae</taxon>
        <taxon>Dongia</taxon>
    </lineage>
</organism>
<dbReference type="InterPro" id="IPR018490">
    <property type="entry name" value="cNMP-bd_dom_sf"/>
</dbReference>
<dbReference type="CDD" id="cd00038">
    <property type="entry name" value="CAP_ED"/>
    <property type="match status" value="1"/>
</dbReference>
<dbReference type="PROSITE" id="PS51063">
    <property type="entry name" value="HTH_CRP_2"/>
    <property type="match status" value="1"/>
</dbReference>
<dbReference type="Pfam" id="PF00027">
    <property type="entry name" value="cNMP_binding"/>
    <property type="match status" value="1"/>
</dbReference>
<dbReference type="InterPro" id="IPR036390">
    <property type="entry name" value="WH_DNA-bd_sf"/>
</dbReference>
<dbReference type="SMART" id="SM00419">
    <property type="entry name" value="HTH_CRP"/>
    <property type="match status" value="1"/>
</dbReference>
<evidence type="ECO:0000259" key="5">
    <source>
        <dbReference type="PROSITE" id="PS51063"/>
    </source>
</evidence>
<name>A0ABU0YF22_9PROT</name>
<sequence>MGTIVATPDASRRLGDFSLLEELNEQEKRSIEQRCHKRTYSKNETILDKGSQSREVFFVLKGSVSVITFSPAGREVTLAAVKAGDFFGELAAIDGQPRSASVTAIEKTELAIMPPDMFLEIIRGHPPVAFQLMQRLARMVRASGLRILELSTLQAAQRVYAELLRMAQPDAAVPGLWVVRPLPPMHEIASMTSTTRETVNRAISQLYDGGVLKRKGRNLYIMDRTKLEEIVQSLQAHHLHR</sequence>
<reference evidence="7" key="1">
    <citation type="submission" date="2023-08" db="EMBL/GenBank/DDBJ databases">
        <title>Rhodospirillaceae gen. nov., a novel taxon isolated from the Yangtze River Yuezi River estuary sludge.</title>
        <authorList>
            <person name="Ruan L."/>
        </authorList>
    </citation>
    <scope>NUCLEOTIDE SEQUENCE [LARGE SCALE GENOMIC DNA]</scope>
    <source>
        <strain evidence="7">R-7</strain>
    </source>
</reference>
<protein>
    <submittedName>
        <fullName evidence="6">Crp/Fnr family transcriptional regulator</fullName>
    </submittedName>
</protein>
<dbReference type="PANTHER" id="PTHR24567:SF68">
    <property type="entry name" value="DNA-BINDING TRANSCRIPTIONAL DUAL REGULATOR CRP"/>
    <property type="match status" value="1"/>
</dbReference>
<evidence type="ECO:0000256" key="2">
    <source>
        <dbReference type="ARBA" id="ARBA00023125"/>
    </source>
</evidence>
<dbReference type="PANTHER" id="PTHR24567">
    <property type="entry name" value="CRP FAMILY TRANSCRIPTIONAL REGULATORY PROTEIN"/>
    <property type="match status" value="1"/>
</dbReference>
<evidence type="ECO:0000256" key="3">
    <source>
        <dbReference type="ARBA" id="ARBA00023163"/>
    </source>
</evidence>
<evidence type="ECO:0000259" key="4">
    <source>
        <dbReference type="PROSITE" id="PS50042"/>
    </source>
</evidence>
<dbReference type="SUPFAM" id="SSF46785">
    <property type="entry name" value="Winged helix' DNA-binding domain"/>
    <property type="match status" value="1"/>
</dbReference>
<feature type="domain" description="Cyclic nucleotide-binding" evidence="4">
    <location>
        <begin position="19"/>
        <end position="139"/>
    </location>
</feature>
<dbReference type="InterPro" id="IPR000595">
    <property type="entry name" value="cNMP-bd_dom"/>
</dbReference>
<dbReference type="Pfam" id="PF13545">
    <property type="entry name" value="HTH_Crp_2"/>
    <property type="match status" value="1"/>
</dbReference>
<comment type="caution">
    <text evidence="6">The sequence shown here is derived from an EMBL/GenBank/DDBJ whole genome shotgun (WGS) entry which is preliminary data.</text>
</comment>
<feature type="domain" description="HTH crp-type" evidence="5">
    <location>
        <begin position="153"/>
        <end position="225"/>
    </location>
</feature>
<evidence type="ECO:0000256" key="1">
    <source>
        <dbReference type="ARBA" id="ARBA00023015"/>
    </source>
</evidence>
<dbReference type="InterPro" id="IPR036388">
    <property type="entry name" value="WH-like_DNA-bd_sf"/>
</dbReference>
<gene>
    <name evidence="6" type="ORF">Q8A70_01365</name>
</gene>
<dbReference type="InterPro" id="IPR012318">
    <property type="entry name" value="HTH_CRP"/>
</dbReference>
<keyword evidence="3" id="KW-0804">Transcription</keyword>
<dbReference type="InterPro" id="IPR050397">
    <property type="entry name" value="Env_Response_Regulators"/>
</dbReference>
<dbReference type="Gene3D" id="1.10.10.10">
    <property type="entry name" value="Winged helix-like DNA-binding domain superfamily/Winged helix DNA-binding domain"/>
    <property type="match status" value="1"/>
</dbReference>
<dbReference type="SUPFAM" id="SSF51206">
    <property type="entry name" value="cAMP-binding domain-like"/>
    <property type="match status" value="1"/>
</dbReference>
<keyword evidence="2" id="KW-0238">DNA-binding</keyword>
<proteinExistence type="predicted"/>
<evidence type="ECO:0000313" key="7">
    <source>
        <dbReference type="Proteomes" id="UP001230156"/>
    </source>
</evidence>
<dbReference type="Gene3D" id="2.60.120.10">
    <property type="entry name" value="Jelly Rolls"/>
    <property type="match status" value="1"/>
</dbReference>
<dbReference type="Proteomes" id="UP001230156">
    <property type="component" value="Unassembled WGS sequence"/>
</dbReference>
<dbReference type="EMBL" id="JAUYVI010000001">
    <property type="protein sequence ID" value="MDQ7246289.1"/>
    <property type="molecule type" value="Genomic_DNA"/>
</dbReference>